<evidence type="ECO:0000259" key="1">
    <source>
        <dbReference type="Pfam" id="PF07693"/>
    </source>
</evidence>
<reference evidence="2 3" key="1">
    <citation type="journal article" date="2014" name="Int. J. Syst. Evol. Microbiol.">
        <title>Description of Galbitalea soli gen. nov., sp. nov., and Frondihabitans sucicola sp. nov.</title>
        <authorList>
            <person name="Kim S.J."/>
            <person name="Lim J.M."/>
            <person name="Ahn J.H."/>
            <person name="Weon H.Y."/>
            <person name="Hamada M."/>
            <person name="Suzuki K."/>
            <person name="Ahn T.Y."/>
            <person name="Kwon S.W."/>
        </authorList>
    </citation>
    <scope>NUCLEOTIDE SEQUENCE [LARGE SCALE GENOMIC DNA]</scope>
    <source>
        <strain evidence="2 3">NBRC 108727</strain>
    </source>
</reference>
<dbReference type="InterPro" id="IPR052754">
    <property type="entry name" value="NTPase_KAP_P-loop"/>
</dbReference>
<dbReference type="PANTHER" id="PTHR22674:SF6">
    <property type="entry name" value="NTPASE KAP FAMILY P-LOOP DOMAIN-CONTAINING PROTEIN 1"/>
    <property type="match status" value="1"/>
</dbReference>
<keyword evidence="3" id="KW-1185">Reference proteome</keyword>
<dbReference type="Proteomes" id="UP000479756">
    <property type="component" value="Unassembled WGS sequence"/>
</dbReference>
<proteinExistence type="predicted"/>
<evidence type="ECO:0000313" key="3">
    <source>
        <dbReference type="Proteomes" id="UP000479756"/>
    </source>
</evidence>
<name>A0A7C9PMK0_9MICO</name>
<dbReference type="Pfam" id="PF07693">
    <property type="entry name" value="KAP_NTPase"/>
    <property type="match status" value="1"/>
</dbReference>
<organism evidence="2 3">
    <name type="scientific">Galbitalea soli</name>
    <dbReference type="NCBI Taxonomy" id="1268042"/>
    <lineage>
        <taxon>Bacteria</taxon>
        <taxon>Bacillati</taxon>
        <taxon>Actinomycetota</taxon>
        <taxon>Actinomycetes</taxon>
        <taxon>Micrococcales</taxon>
        <taxon>Microbacteriaceae</taxon>
        <taxon>Galbitalea</taxon>
    </lineage>
</organism>
<dbReference type="AlphaFoldDB" id="A0A7C9PMK0"/>
<dbReference type="InterPro" id="IPR011646">
    <property type="entry name" value="KAP_P-loop"/>
</dbReference>
<dbReference type="EMBL" id="JAAGWZ010000001">
    <property type="protein sequence ID" value="NEM90886.1"/>
    <property type="molecule type" value="Genomic_DNA"/>
</dbReference>
<sequence>MANEDTPYEQIPLDVPIEHSSQDVLGRAHAAQDFAKTIRELDARKGLVVGVLGPWGHGKSSFINLMGEEFAKEPALTIVEFNPWMFSGTQQLAEFFFLELSAELRIKKEPGFDEVAQKIDEYADVLAPLAIIPWVGGWWDRTRKAFGTIVAWRKTRRQGSRTERQKVSDALSQLEHPIVVVVDDIDRLSSDEIRDMFKLVRLTASFPNLIYLLAFDRGRVEQALSVDGVTGRSYLEKIVLLSYDVPQIPVELLRSHIFAELNRILGDLDDPRYFDQERWNHIYFEVIEPLLHNIRDVTRFAVSARTTIRSLGKQVSVVDLIAMEAIRVFRPEIYFELADMRGELTSIGHSGLKDNKTEIKARYDELFKLADNHFKPILTALIEQVFPAGRQHISNWGYGIHDENKWRRDHRLATSHYLSLYFDRVIPSGLREFRTAEEASEVFDDETALTKLLRGVPRGELLDVIQGLEAYEPEYRPEDVVPTSVALLNLLPEIEPNPNPGFLDIMTPDLAVTRVVLRLFRRLENETDREKATTEVLAKVKTVSGRFTLIHMVGYRQGVGHKLVSEKFAEEIENAFIDGLLATPPKHPEKETSLLRAYLFVNQLRPDVAPLAKIKKAALLESVFSSGKSANRSWHGDGGPVRSVDVLPWDILVTLFGDEATLKRGIEIVRKAKPDAPILALLDKYLDGWRPDSWGDGDRDGDDD</sequence>
<dbReference type="SUPFAM" id="SSF52540">
    <property type="entry name" value="P-loop containing nucleoside triphosphate hydrolases"/>
    <property type="match status" value="1"/>
</dbReference>
<evidence type="ECO:0000313" key="2">
    <source>
        <dbReference type="EMBL" id="NEM90886.1"/>
    </source>
</evidence>
<dbReference type="Gene3D" id="3.40.50.300">
    <property type="entry name" value="P-loop containing nucleotide triphosphate hydrolases"/>
    <property type="match status" value="1"/>
</dbReference>
<accession>A0A7C9PMK0</accession>
<dbReference type="PANTHER" id="PTHR22674">
    <property type="entry name" value="NTPASE, KAP FAMILY P-LOOP DOMAIN-CONTAINING 1"/>
    <property type="match status" value="1"/>
</dbReference>
<gene>
    <name evidence="2" type="ORF">G3T37_05905</name>
</gene>
<dbReference type="RefSeq" id="WP_163472488.1">
    <property type="nucleotide sequence ID" value="NZ_JAAGWZ010000001.1"/>
</dbReference>
<comment type="caution">
    <text evidence="2">The sequence shown here is derived from an EMBL/GenBank/DDBJ whole genome shotgun (WGS) entry which is preliminary data.</text>
</comment>
<protein>
    <submittedName>
        <fullName evidence="2">NTPase KAP</fullName>
    </submittedName>
</protein>
<feature type="domain" description="KAP NTPase" evidence="1">
    <location>
        <begin position="27"/>
        <end position="302"/>
    </location>
</feature>
<dbReference type="InterPro" id="IPR027417">
    <property type="entry name" value="P-loop_NTPase"/>
</dbReference>